<dbReference type="Gene3D" id="1.10.238.10">
    <property type="entry name" value="EF-hand"/>
    <property type="match status" value="1"/>
</dbReference>
<proteinExistence type="predicted"/>
<gene>
    <name evidence="2" type="ORF">BS47DRAFT_1280297</name>
</gene>
<sequence>RPETPDASSQQGWRNASAPLLDSDGDIGEKFEAALWHIFSKYATFDNRSQSNGGDASLRQRGRSGYLTGEGLDAFAIETNGSPLPDEAKEELQRTLDVNADGFLTFNGFLDLYQSQTENDEEETWRDLTTHGFDRNLDLVSSRSQAVD</sequence>
<reference evidence="2" key="1">
    <citation type="journal article" date="2020" name="Nat. Commun.">
        <title>Large-scale genome sequencing of mycorrhizal fungi provides insights into the early evolution of symbiotic traits.</title>
        <authorList>
            <person name="Miyauchi S."/>
            <person name="Kiss E."/>
            <person name="Kuo A."/>
            <person name="Drula E."/>
            <person name="Kohler A."/>
            <person name="Sanchez-Garcia M."/>
            <person name="Morin E."/>
            <person name="Andreopoulos B."/>
            <person name="Barry K.W."/>
            <person name="Bonito G."/>
            <person name="Buee M."/>
            <person name="Carver A."/>
            <person name="Chen C."/>
            <person name="Cichocki N."/>
            <person name="Clum A."/>
            <person name="Culley D."/>
            <person name="Crous P.W."/>
            <person name="Fauchery L."/>
            <person name="Girlanda M."/>
            <person name="Hayes R.D."/>
            <person name="Keri Z."/>
            <person name="LaButti K."/>
            <person name="Lipzen A."/>
            <person name="Lombard V."/>
            <person name="Magnuson J."/>
            <person name="Maillard F."/>
            <person name="Murat C."/>
            <person name="Nolan M."/>
            <person name="Ohm R.A."/>
            <person name="Pangilinan J."/>
            <person name="Pereira M.F."/>
            <person name="Perotto S."/>
            <person name="Peter M."/>
            <person name="Pfister S."/>
            <person name="Riley R."/>
            <person name="Sitrit Y."/>
            <person name="Stielow J.B."/>
            <person name="Szollosi G."/>
            <person name="Zifcakova L."/>
            <person name="Stursova M."/>
            <person name="Spatafora J.W."/>
            <person name="Tedersoo L."/>
            <person name="Vaario L.M."/>
            <person name="Yamada A."/>
            <person name="Yan M."/>
            <person name="Wang P."/>
            <person name="Xu J."/>
            <person name="Bruns T."/>
            <person name="Baldrian P."/>
            <person name="Vilgalys R."/>
            <person name="Dunand C."/>
            <person name="Henrissat B."/>
            <person name="Grigoriev I.V."/>
            <person name="Hibbett D."/>
            <person name="Nagy L.G."/>
            <person name="Martin F.M."/>
        </authorList>
    </citation>
    <scope>NUCLEOTIDE SEQUENCE</scope>
    <source>
        <strain evidence="2">UP504</strain>
    </source>
</reference>
<feature type="region of interest" description="Disordered" evidence="1">
    <location>
        <begin position="1"/>
        <end position="24"/>
    </location>
</feature>
<dbReference type="OrthoDB" id="26525at2759"/>
<organism evidence="2 3">
    <name type="scientific">Hydnum rufescens UP504</name>
    <dbReference type="NCBI Taxonomy" id="1448309"/>
    <lineage>
        <taxon>Eukaryota</taxon>
        <taxon>Fungi</taxon>
        <taxon>Dikarya</taxon>
        <taxon>Basidiomycota</taxon>
        <taxon>Agaricomycotina</taxon>
        <taxon>Agaricomycetes</taxon>
        <taxon>Cantharellales</taxon>
        <taxon>Hydnaceae</taxon>
        <taxon>Hydnum</taxon>
    </lineage>
</organism>
<dbReference type="AlphaFoldDB" id="A0A9P6BAD5"/>
<dbReference type="SUPFAM" id="SSF47473">
    <property type="entry name" value="EF-hand"/>
    <property type="match status" value="1"/>
</dbReference>
<feature type="non-terminal residue" evidence="2">
    <location>
        <position position="148"/>
    </location>
</feature>
<dbReference type="Proteomes" id="UP000886523">
    <property type="component" value="Unassembled WGS sequence"/>
</dbReference>
<evidence type="ECO:0000313" key="2">
    <source>
        <dbReference type="EMBL" id="KAF9520541.1"/>
    </source>
</evidence>
<comment type="caution">
    <text evidence="2">The sequence shown here is derived from an EMBL/GenBank/DDBJ whole genome shotgun (WGS) entry which is preliminary data.</text>
</comment>
<feature type="non-terminal residue" evidence="2">
    <location>
        <position position="1"/>
    </location>
</feature>
<dbReference type="InterPro" id="IPR011992">
    <property type="entry name" value="EF-hand-dom_pair"/>
</dbReference>
<feature type="compositionally biased region" description="Polar residues" evidence="1">
    <location>
        <begin position="1"/>
        <end position="14"/>
    </location>
</feature>
<protein>
    <submittedName>
        <fullName evidence="2">Uncharacterized protein</fullName>
    </submittedName>
</protein>
<evidence type="ECO:0000256" key="1">
    <source>
        <dbReference type="SAM" id="MobiDB-lite"/>
    </source>
</evidence>
<dbReference type="EMBL" id="MU128911">
    <property type="protein sequence ID" value="KAF9520541.1"/>
    <property type="molecule type" value="Genomic_DNA"/>
</dbReference>
<evidence type="ECO:0000313" key="3">
    <source>
        <dbReference type="Proteomes" id="UP000886523"/>
    </source>
</evidence>
<name>A0A9P6BAD5_9AGAM</name>
<accession>A0A9P6BAD5</accession>
<keyword evidence="3" id="KW-1185">Reference proteome</keyword>